<name>A0A2M8L8L4_9BACT</name>
<feature type="repeat" description="TPR" evidence="1">
    <location>
        <begin position="102"/>
        <end position="135"/>
    </location>
</feature>
<gene>
    <name evidence="3" type="ORF">COV00_02085</name>
</gene>
<dbReference type="AlphaFoldDB" id="A0A2M8L8L4"/>
<dbReference type="Proteomes" id="UP000230603">
    <property type="component" value="Unassembled WGS sequence"/>
</dbReference>
<organism evidence="3 4">
    <name type="scientific">Candidatus Tagabacteria bacterium CG10_big_fil_rev_8_21_14_0_10_40_13</name>
    <dbReference type="NCBI Taxonomy" id="1975022"/>
    <lineage>
        <taxon>Bacteria</taxon>
        <taxon>Candidatus Tagaibacteriota</taxon>
    </lineage>
</organism>
<evidence type="ECO:0000313" key="3">
    <source>
        <dbReference type="EMBL" id="PJE72967.1"/>
    </source>
</evidence>
<reference evidence="4" key="1">
    <citation type="submission" date="2017-09" db="EMBL/GenBank/DDBJ databases">
        <title>Depth-based differentiation of microbial function through sediment-hosted aquifers and enrichment of novel symbionts in the deep terrestrial subsurface.</title>
        <authorList>
            <person name="Probst A.J."/>
            <person name="Ladd B."/>
            <person name="Jarett J.K."/>
            <person name="Geller-Mcgrath D.E."/>
            <person name="Sieber C.M.K."/>
            <person name="Emerson J.B."/>
            <person name="Anantharaman K."/>
            <person name="Thomas B.C."/>
            <person name="Malmstrom R."/>
            <person name="Stieglmeier M."/>
            <person name="Klingl A."/>
            <person name="Woyke T."/>
            <person name="Ryan C.M."/>
            <person name="Banfield J.F."/>
        </authorList>
    </citation>
    <scope>NUCLEOTIDE SEQUENCE [LARGE SCALE GENOMIC DNA]</scope>
</reference>
<dbReference type="EMBL" id="PFEP01000030">
    <property type="protein sequence ID" value="PJE72967.1"/>
    <property type="molecule type" value="Genomic_DNA"/>
</dbReference>
<proteinExistence type="predicted"/>
<dbReference type="InterPro" id="IPR019734">
    <property type="entry name" value="TPR_rpt"/>
</dbReference>
<keyword evidence="2" id="KW-0472">Membrane</keyword>
<dbReference type="InterPro" id="IPR011990">
    <property type="entry name" value="TPR-like_helical_dom_sf"/>
</dbReference>
<feature type="transmembrane region" description="Helical" evidence="2">
    <location>
        <begin position="7"/>
        <end position="25"/>
    </location>
</feature>
<keyword evidence="2" id="KW-1133">Transmembrane helix</keyword>
<accession>A0A2M8L8L4</accession>
<dbReference type="PROSITE" id="PS50005">
    <property type="entry name" value="TPR"/>
    <property type="match status" value="1"/>
</dbReference>
<sequence length="225" mass="25518">MRNKKKSIIFAVTFAVIIGFSAWFICRDLNYGSSTSIVGIEEAGPALDAAACPIDSEEAACKMPDLDKEFVINSDLPASQRLKLMSALKDVRAGLKEDPDELQNWLQLGLLYKAIEDYESAEEAWLYATAIRPNDAVAFHNLGDLYAFYLPASQRGEPDFPKAEIYYRKAIEINPTPFFYQKLYEFYFYSYNEKADLAEGVLREGIEKNPGDELLPYLLEQHINN</sequence>
<comment type="caution">
    <text evidence="3">The sequence shown here is derived from an EMBL/GenBank/DDBJ whole genome shotgun (WGS) entry which is preliminary data.</text>
</comment>
<evidence type="ECO:0000256" key="1">
    <source>
        <dbReference type="PROSITE-ProRule" id="PRU00339"/>
    </source>
</evidence>
<dbReference type="Gene3D" id="1.25.40.10">
    <property type="entry name" value="Tetratricopeptide repeat domain"/>
    <property type="match status" value="1"/>
</dbReference>
<evidence type="ECO:0000313" key="4">
    <source>
        <dbReference type="Proteomes" id="UP000230603"/>
    </source>
</evidence>
<keyword evidence="2" id="KW-0812">Transmembrane</keyword>
<dbReference type="SUPFAM" id="SSF48452">
    <property type="entry name" value="TPR-like"/>
    <property type="match status" value="1"/>
</dbReference>
<dbReference type="Pfam" id="PF13181">
    <property type="entry name" value="TPR_8"/>
    <property type="match status" value="2"/>
</dbReference>
<keyword evidence="1" id="KW-0802">TPR repeat</keyword>
<evidence type="ECO:0000256" key="2">
    <source>
        <dbReference type="SAM" id="Phobius"/>
    </source>
</evidence>
<protein>
    <submittedName>
        <fullName evidence="3">Uncharacterized protein</fullName>
    </submittedName>
</protein>